<dbReference type="Gene3D" id="3.40.50.1820">
    <property type="entry name" value="alpha/beta hydrolase"/>
    <property type="match status" value="1"/>
</dbReference>
<accession>A0A3M3W3V7</accession>
<dbReference type="Proteomes" id="UP000275613">
    <property type="component" value="Unassembled WGS sequence"/>
</dbReference>
<organism evidence="2 4">
    <name type="scientific">Pseudomonas amygdali pv. eriobotryae</name>
    <dbReference type="NCBI Taxonomy" id="129137"/>
    <lineage>
        <taxon>Bacteria</taxon>
        <taxon>Pseudomonadati</taxon>
        <taxon>Pseudomonadota</taxon>
        <taxon>Gammaproteobacteria</taxon>
        <taxon>Pseudomonadales</taxon>
        <taxon>Pseudomonadaceae</taxon>
        <taxon>Pseudomonas</taxon>
        <taxon>Pseudomonas amygdali</taxon>
    </lineage>
</organism>
<evidence type="ECO:0000313" key="1">
    <source>
        <dbReference type="EMBL" id="RML95330.1"/>
    </source>
</evidence>
<sequence>MRLRCRCVLCKSALRLLMWSYRLGRKRLGGTLAVVMALLLSGAIAGCQSPRADLQQLANQHGRQMQILSAQPFPLAALLPPETFRANRLRVYLEGDGHAWATATQPSLDPSPRKLLVPQLAVNDPTPSAYLARPCQFITAPACNAALWTNRRFSQAVVTSLSSALDHMKQRYGNNEFELIGYSGGATLALLLAGQRNDITRIQTIAGNLAPNQWTALKGLSPLNGSLDPLDYIQRLALIPQRHLSGTRDEMIPTELAKGYSRQLGNGACSQLIVVSGPSHEDGWEQVWKLWRGRGVDVCP</sequence>
<dbReference type="Proteomes" id="UP000272627">
    <property type="component" value="Unassembled WGS sequence"/>
</dbReference>
<dbReference type="AlphaFoldDB" id="A0A3M3W3V7"/>
<evidence type="ECO:0008006" key="5">
    <source>
        <dbReference type="Google" id="ProtNLM"/>
    </source>
</evidence>
<comment type="caution">
    <text evidence="2">The sequence shown here is derived from an EMBL/GenBank/DDBJ whole genome shotgun (WGS) entry which is preliminary data.</text>
</comment>
<proteinExistence type="predicted"/>
<evidence type="ECO:0000313" key="3">
    <source>
        <dbReference type="Proteomes" id="UP000272627"/>
    </source>
</evidence>
<protein>
    <recommendedName>
        <fullName evidence="5">Alpha/beta hydrolase</fullName>
    </recommendedName>
</protein>
<name>A0A3M3W3V7_PSEA0</name>
<reference evidence="3 4" key="1">
    <citation type="submission" date="2018-08" db="EMBL/GenBank/DDBJ databases">
        <title>Recombination of ecologically and evolutionarily significant loci maintains genetic cohesion in the Pseudomonas syringae species complex.</title>
        <authorList>
            <person name="Dillon M."/>
            <person name="Thakur S."/>
            <person name="Almeida R.N.D."/>
            <person name="Weir B.S."/>
            <person name="Guttman D.S."/>
        </authorList>
    </citation>
    <scope>NUCLEOTIDE SEQUENCE [LARGE SCALE GENOMIC DNA]</scope>
    <source>
        <strain evidence="2 4">ICMP 4316</strain>
        <strain evidence="1 3">ICMP 8636</strain>
    </source>
</reference>
<dbReference type="EMBL" id="RBOA01000468">
    <property type="protein sequence ID" value="RML95330.1"/>
    <property type="molecule type" value="Genomic_DNA"/>
</dbReference>
<gene>
    <name evidence="2" type="ORF">ALQ39_04963</name>
    <name evidence="1" type="ORF">ALQ86_05692</name>
</gene>
<evidence type="ECO:0000313" key="4">
    <source>
        <dbReference type="Proteomes" id="UP000275613"/>
    </source>
</evidence>
<dbReference type="EMBL" id="RBPV01000422">
    <property type="protein sequence ID" value="RMO51959.1"/>
    <property type="molecule type" value="Genomic_DNA"/>
</dbReference>
<dbReference type="SUPFAM" id="SSF53474">
    <property type="entry name" value="alpha/beta-Hydrolases"/>
    <property type="match status" value="1"/>
</dbReference>
<dbReference type="InterPro" id="IPR029058">
    <property type="entry name" value="AB_hydrolase_fold"/>
</dbReference>
<evidence type="ECO:0000313" key="2">
    <source>
        <dbReference type="EMBL" id="RMO51959.1"/>
    </source>
</evidence>